<evidence type="ECO:0000313" key="10">
    <source>
        <dbReference type="EnsemblMetazoa" id="LLOJ007057-PA"/>
    </source>
</evidence>
<feature type="domain" description="Peptidase C1A papain C-terminal" evidence="8">
    <location>
        <begin position="125"/>
        <end position="338"/>
    </location>
</feature>
<dbReference type="EnsemblMetazoa" id="LLOJ007057-RA">
    <property type="protein sequence ID" value="LLOJ007057-PA"/>
    <property type="gene ID" value="LLOJ007057"/>
</dbReference>
<dbReference type="CDD" id="cd02248">
    <property type="entry name" value="Peptidase_C1A"/>
    <property type="match status" value="1"/>
</dbReference>
<dbReference type="Pfam" id="PF08246">
    <property type="entry name" value="Inhibitor_I29"/>
    <property type="match status" value="1"/>
</dbReference>
<keyword evidence="3" id="KW-0378">Hydrolase</keyword>
<dbReference type="InterPro" id="IPR000668">
    <property type="entry name" value="Peptidase_C1A_C"/>
</dbReference>
<keyword evidence="7" id="KW-1133">Transmembrane helix</keyword>
<keyword evidence="5" id="KW-0865">Zymogen</keyword>
<reference evidence="10" key="1">
    <citation type="submission" date="2020-05" db="UniProtKB">
        <authorList>
            <consortium name="EnsemblMetazoa"/>
        </authorList>
    </citation>
    <scope>IDENTIFICATION</scope>
    <source>
        <strain evidence="10">Jacobina</strain>
    </source>
</reference>
<dbReference type="EMBL" id="AJWK01023339">
    <property type="status" value="NOT_ANNOTATED_CDS"/>
    <property type="molecule type" value="Genomic_DNA"/>
</dbReference>
<evidence type="ECO:0000259" key="9">
    <source>
        <dbReference type="SMART" id="SM00848"/>
    </source>
</evidence>
<dbReference type="SMART" id="SM00848">
    <property type="entry name" value="Inhibitor_I29"/>
    <property type="match status" value="1"/>
</dbReference>
<dbReference type="GO" id="GO:0006508">
    <property type="term" value="P:proteolysis"/>
    <property type="evidence" value="ECO:0007669"/>
    <property type="project" value="UniProtKB-KW"/>
</dbReference>
<evidence type="ECO:0000259" key="8">
    <source>
        <dbReference type="SMART" id="SM00645"/>
    </source>
</evidence>
<dbReference type="InterPro" id="IPR013201">
    <property type="entry name" value="Prot_inhib_I29"/>
</dbReference>
<dbReference type="GO" id="GO:0008234">
    <property type="term" value="F:cysteine-type peptidase activity"/>
    <property type="evidence" value="ECO:0007669"/>
    <property type="project" value="UniProtKB-KW"/>
</dbReference>
<feature type="domain" description="Cathepsin propeptide inhibitor" evidence="9">
    <location>
        <begin position="34"/>
        <end position="95"/>
    </location>
</feature>
<dbReference type="InterPro" id="IPR039417">
    <property type="entry name" value="Peptidase_C1A_papain-like"/>
</dbReference>
<name>A0A1B0CQA8_LUTLO</name>
<evidence type="ECO:0000256" key="1">
    <source>
        <dbReference type="ARBA" id="ARBA00008455"/>
    </source>
</evidence>
<dbReference type="SMART" id="SM00645">
    <property type="entry name" value="Pept_C1"/>
    <property type="match status" value="1"/>
</dbReference>
<dbReference type="InterPro" id="IPR013128">
    <property type="entry name" value="Peptidase_C1A"/>
</dbReference>
<sequence length="343" mass="38893">METRKIVAIIAGIICLFCFVPLHVNPPYNLEGQFQRFVSDFDRPYRYNPEAYESRFLVFEKSMVRLKTMNETHWKNPNSAMYGVTNFTDLTPEEFRTNHLGYRNVEITQNSSTGMPKMESRRVDLPKSFDWRLKDFVTGVKNQGACGACWAYSVLGVVETMAAKSGQKKAEDLSIQQIFDCFDSQYFGCHGGDFVELLQWIIDEDIPLLRNGLYTKRTGGNCSFDAASGVRVKDFTCRNFVGNEDEMLNLLAFHGPLVAAINGLTWQNYLGGIIQHHCDGEFSKLNHVVEIVGYNLAHNTPYYIVRNSWGKGFGENGYLRIAIGKNLCGIAQRVALLDIVDQQ</sequence>
<dbReference type="PRINTS" id="PR00705">
    <property type="entry name" value="PAPAIN"/>
</dbReference>
<evidence type="ECO:0000256" key="6">
    <source>
        <dbReference type="ARBA" id="ARBA00023157"/>
    </source>
</evidence>
<proteinExistence type="inferred from homology"/>
<keyword evidence="7" id="KW-0472">Membrane</keyword>
<keyword evidence="4" id="KW-0788">Thiol protease</keyword>
<keyword evidence="7" id="KW-0812">Transmembrane</keyword>
<organism evidence="10 11">
    <name type="scientific">Lutzomyia longipalpis</name>
    <name type="common">Sand fly</name>
    <dbReference type="NCBI Taxonomy" id="7200"/>
    <lineage>
        <taxon>Eukaryota</taxon>
        <taxon>Metazoa</taxon>
        <taxon>Ecdysozoa</taxon>
        <taxon>Arthropoda</taxon>
        <taxon>Hexapoda</taxon>
        <taxon>Insecta</taxon>
        <taxon>Pterygota</taxon>
        <taxon>Neoptera</taxon>
        <taxon>Endopterygota</taxon>
        <taxon>Diptera</taxon>
        <taxon>Nematocera</taxon>
        <taxon>Psychodoidea</taxon>
        <taxon>Psychodidae</taxon>
        <taxon>Lutzomyia</taxon>
        <taxon>Lutzomyia</taxon>
    </lineage>
</organism>
<dbReference type="Proteomes" id="UP000092461">
    <property type="component" value="Unassembled WGS sequence"/>
</dbReference>
<evidence type="ECO:0000313" key="11">
    <source>
        <dbReference type="Proteomes" id="UP000092461"/>
    </source>
</evidence>
<keyword evidence="11" id="KW-1185">Reference proteome</keyword>
<feature type="transmembrane region" description="Helical" evidence="7">
    <location>
        <begin position="7"/>
        <end position="24"/>
    </location>
</feature>
<dbReference type="Gene3D" id="3.90.70.10">
    <property type="entry name" value="Cysteine proteinases"/>
    <property type="match status" value="1"/>
</dbReference>
<dbReference type="PANTHER" id="PTHR12411">
    <property type="entry name" value="CYSTEINE PROTEASE FAMILY C1-RELATED"/>
    <property type="match status" value="1"/>
</dbReference>
<protein>
    <recommendedName>
        <fullName evidence="12">Cathepsin o</fullName>
    </recommendedName>
</protein>
<dbReference type="SUPFAM" id="SSF54001">
    <property type="entry name" value="Cysteine proteinases"/>
    <property type="match status" value="1"/>
</dbReference>
<keyword evidence="6" id="KW-1015">Disulfide bond</keyword>
<dbReference type="AlphaFoldDB" id="A0A1B0CQA8"/>
<dbReference type="Pfam" id="PF00112">
    <property type="entry name" value="Peptidase_C1"/>
    <property type="match status" value="1"/>
</dbReference>
<dbReference type="VEuPathDB" id="VectorBase:LLONM1_012007"/>
<keyword evidence="2" id="KW-0645">Protease</keyword>
<evidence type="ECO:0008006" key="12">
    <source>
        <dbReference type="Google" id="ProtNLM"/>
    </source>
</evidence>
<comment type="similarity">
    <text evidence="1">Belongs to the peptidase C1 family.</text>
</comment>
<accession>A0A1B0CQA8</accession>
<evidence type="ECO:0000256" key="2">
    <source>
        <dbReference type="ARBA" id="ARBA00022670"/>
    </source>
</evidence>
<dbReference type="InterPro" id="IPR000169">
    <property type="entry name" value="Pept_cys_AS"/>
</dbReference>
<dbReference type="VEuPathDB" id="VectorBase:LLOJ007057"/>
<dbReference type="PROSITE" id="PS00139">
    <property type="entry name" value="THIOL_PROTEASE_CYS"/>
    <property type="match status" value="1"/>
</dbReference>
<evidence type="ECO:0000256" key="7">
    <source>
        <dbReference type="SAM" id="Phobius"/>
    </source>
</evidence>
<dbReference type="InterPro" id="IPR038765">
    <property type="entry name" value="Papain-like_cys_pep_sf"/>
</dbReference>
<evidence type="ECO:0000256" key="4">
    <source>
        <dbReference type="ARBA" id="ARBA00022807"/>
    </source>
</evidence>
<evidence type="ECO:0000256" key="5">
    <source>
        <dbReference type="ARBA" id="ARBA00023145"/>
    </source>
</evidence>
<evidence type="ECO:0000256" key="3">
    <source>
        <dbReference type="ARBA" id="ARBA00022801"/>
    </source>
</evidence>